<dbReference type="AlphaFoldDB" id="A0A9Q1LFY8"/>
<dbReference type="Pfam" id="PF00132">
    <property type="entry name" value="Hexapep"/>
    <property type="match status" value="1"/>
</dbReference>
<evidence type="ECO:0000256" key="6">
    <source>
        <dbReference type="ARBA" id="ARBA00023315"/>
    </source>
</evidence>
<evidence type="ECO:0000259" key="7">
    <source>
        <dbReference type="SMART" id="SM01403"/>
    </source>
</evidence>
<dbReference type="EMBL" id="JAJAGQ010000019">
    <property type="protein sequence ID" value="KAJ8534419.1"/>
    <property type="molecule type" value="Genomic_DNA"/>
</dbReference>
<dbReference type="InterPro" id="IPR001848">
    <property type="entry name" value="Ribosomal_uS10"/>
</dbReference>
<dbReference type="GO" id="GO:0003735">
    <property type="term" value="F:structural constituent of ribosome"/>
    <property type="evidence" value="ECO:0007669"/>
    <property type="project" value="InterPro"/>
</dbReference>
<evidence type="ECO:0000313" key="9">
    <source>
        <dbReference type="Proteomes" id="UP001152561"/>
    </source>
</evidence>
<keyword evidence="5" id="KW-0687">Ribonucleoprotein</keyword>
<dbReference type="CDD" id="cd03354">
    <property type="entry name" value="LbH_SAT"/>
    <property type="match status" value="1"/>
</dbReference>
<organism evidence="8 9">
    <name type="scientific">Anisodus acutangulus</name>
    <dbReference type="NCBI Taxonomy" id="402998"/>
    <lineage>
        <taxon>Eukaryota</taxon>
        <taxon>Viridiplantae</taxon>
        <taxon>Streptophyta</taxon>
        <taxon>Embryophyta</taxon>
        <taxon>Tracheophyta</taxon>
        <taxon>Spermatophyta</taxon>
        <taxon>Magnoliopsida</taxon>
        <taxon>eudicotyledons</taxon>
        <taxon>Gunneridae</taxon>
        <taxon>Pentapetalae</taxon>
        <taxon>asterids</taxon>
        <taxon>lamiids</taxon>
        <taxon>Solanales</taxon>
        <taxon>Solanaceae</taxon>
        <taxon>Solanoideae</taxon>
        <taxon>Hyoscyameae</taxon>
        <taxon>Anisodus</taxon>
    </lineage>
</organism>
<protein>
    <recommendedName>
        <fullName evidence="7">Small ribosomal subunit protein uS10 domain-containing protein</fullName>
    </recommendedName>
</protein>
<dbReference type="InterPro" id="IPR045304">
    <property type="entry name" value="LbH_SAT"/>
</dbReference>
<dbReference type="HAMAP" id="MF_00508">
    <property type="entry name" value="Ribosomal_uS10"/>
    <property type="match status" value="1"/>
</dbReference>
<dbReference type="SUPFAM" id="SSF51161">
    <property type="entry name" value="Trimeric LpxA-like enzymes"/>
    <property type="match status" value="1"/>
</dbReference>
<name>A0A9Q1LFY8_9SOLA</name>
<dbReference type="InterPro" id="IPR011004">
    <property type="entry name" value="Trimer_LpxA-like_sf"/>
</dbReference>
<dbReference type="PROSITE" id="PS00361">
    <property type="entry name" value="RIBOSOMAL_S10"/>
    <property type="match status" value="1"/>
</dbReference>
<evidence type="ECO:0000256" key="4">
    <source>
        <dbReference type="ARBA" id="ARBA00022980"/>
    </source>
</evidence>
<comment type="similarity">
    <text evidence="2">Belongs to the transferase hexapeptide repeat family.</text>
</comment>
<dbReference type="PRINTS" id="PR00971">
    <property type="entry name" value="RIBOSOMALS10"/>
</dbReference>
<dbReference type="SUPFAM" id="SSF54999">
    <property type="entry name" value="Ribosomal protein S10"/>
    <property type="match status" value="1"/>
</dbReference>
<reference evidence="9" key="1">
    <citation type="journal article" date="2023" name="Proc. Natl. Acad. Sci. U.S.A.">
        <title>Genomic and structural basis for evolution of tropane alkaloid biosynthesis.</title>
        <authorList>
            <person name="Wanga Y.-J."/>
            <person name="Taina T."/>
            <person name="Yua J.-Y."/>
            <person name="Lia J."/>
            <person name="Xua B."/>
            <person name="Chenc J."/>
            <person name="D'Auriad J.C."/>
            <person name="Huanga J.-P."/>
            <person name="Huanga S.-X."/>
        </authorList>
    </citation>
    <scope>NUCLEOTIDE SEQUENCE [LARGE SCALE GENOMIC DNA]</scope>
    <source>
        <strain evidence="9">cv. KIB-2019</strain>
    </source>
</reference>
<proteinExistence type="inferred from homology"/>
<dbReference type="GO" id="GO:1990904">
    <property type="term" value="C:ribonucleoprotein complex"/>
    <property type="evidence" value="ECO:0007669"/>
    <property type="project" value="UniProtKB-KW"/>
</dbReference>
<dbReference type="GO" id="GO:0006412">
    <property type="term" value="P:translation"/>
    <property type="evidence" value="ECO:0007669"/>
    <property type="project" value="InterPro"/>
</dbReference>
<dbReference type="GO" id="GO:0016746">
    <property type="term" value="F:acyltransferase activity"/>
    <property type="evidence" value="ECO:0007669"/>
    <property type="project" value="UniProtKB-KW"/>
</dbReference>
<dbReference type="Gene3D" id="3.30.70.600">
    <property type="entry name" value="Ribosomal protein S10 domain"/>
    <property type="match status" value="1"/>
</dbReference>
<comment type="similarity">
    <text evidence="1">Belongs to the universal ribosomal protein uS10 family.</text>
</comment>
<dbReference type="SMART" id="SM01403">
    <property type="entry name" value="Ribosomal_S10"/>
    <property type="match status" value="1"/>
</dbReference>
<dbReference type="NCBIfam" id="NF001861">
    <property type="entry name" value="PRK00596.1"/>
    <property type="match status" value="1"/>
</dbReference>
<evidence type="ECO:0000256" key="2">
    <source>
        <dbReference type="ARBA" id="ARBA00007274"/>
    </source>
</evidence>
<dbReference type="InterPro" id="IPR001451">
    <property type="entry name" value="Hexapep"/>
</dbReference>
<comment type="caution">
    <text evidence="8">The sequence shown here is derived from an EMBL/GenBank/DDBJ whole genome shotgun (WGS) entry which is preliminary data.</text>
</comment>
<evidence type="ECO:0000256" key="3">
    <source>
        <dbReference type="ARBA" id="ARBA00022679"/>
    </source>
</evidence>
<dbReference type="Pfam" id="PF00338">
    <property type="entry name" value="Ribosomal_S10"/>
    <property type="match status" value="1"/>
</dbReference>
<dbReference type="NCBIfam" id="TIGR01049">
    <property type="entry name" value="rpsJ_bact"/>
    <property type="match status" value="1"/>
</dbReference>
<dbReference type="Proteomes" id="UP001152561">
    <property type="component" value="Unassembled WGS sequence"/>
</dbReference>
<gene>
    <name evidence="8" type="ORF">K7X08_016147</name>
</gene>
<dbReference type="FunFam" id="3.30.70.600:FF:000003">
    <property type="entry name" value="30S ribosomal protein S10"/>
    <property type="match status" value="1"/>
</dbReference>
<accession>A0A9Q1LFY8</accession>
<keyword evidence="4" id="KW-0689">Ribosomal protein</keyword>
<dbReference type="OrthoDB" id="366214at2759"/>
<keyword evidence="3" id="KW-0808">Transferase</keyword>
<evidence type="ECO:0000313" key="8">
    <source>
        <dbReference type="EMBL" id="KAJ8534419.1"/>
    </source>
</evidence>
<dbReference type="InterPro" id="IPR036838">
    <property type="entry name" value="Ribosomal_uS10_dom_sf"/>
</dbReference>
<keyword evidence="9" id="KW-1185">Reference proteome</keyword>
<evidence type="ECO:0000256" key="1">
    <source>
        <dbReference type="ARBA" id="ARBA00007102"/>
    </source>
</evidence>
<evidence type="ECO:0000256" key="5">
    <source>
        <dbReference type="ARBA" id="ARBA00023274"/>
    </source>
</evidence>
<dbReference type="Gene3D" id="2.160.10.10">
    <property type="entry name" value="Hexapeptide repeat proteins"/>
    <property type="match status" value="1"/>
</dbReference>
<dbReference type="GO" id="GO:0005840">
    <property type="term" value="C:ribosome"/>
    <property type="evidence" value="ECO:0007669"/>
    <property type="project" value="UniProtKB-KW"/>
</dbReference>
<dbReference type="InterPro" id="IPR027486">
    <property type="entry name" value="Ribosomal_uS10_dom"/>
</dbReference>
<sequence>MAISSSSLSATIFPVCNSSSISVQPKFSLLSLHSNSTKLHIFNQSRVSTTKVFAALEVLDAQNVSADVEDIPAVSTLSVGGDSDKAAPKQKIRIKLRSYWVPLIEDSCKQIMDAARTTNAKTVGPVPLPTKKRIYCVLKSPHVHKDARFHFEIRTHQRLIDIMYPTAQTIDKLMLLDLPAGVDVEEVLSLERGMIGNNVSILHNVTLGGTGKVCGDRHPKIGDGVLIGAGTCVLGNVRIEDGAKIGTGFVVLMEVPARTTAVGNPARLIGGKANPMKLDKILSLTMDHTSHMSEWSDYVI</sequence>
<keyword evidence="6" id="KW-0012">Acyltransferase</keyword>
<dbReference type="InterPro" id="IPR018268">
    <property type="entry name" value="Ribosomal_uS10_CS"/>
</dbReference>
<feature type="domain" description="Small ribosomal subunit protein uS10" evidence="7">
    <location>
        <begin position="93"/>
        <end position="187"/>
    </location>
</feature>
<dbReference type="PANTHER" id="PTHR42811">
    <property type="entry name" value="SERINE ACETYLTRANSFERASE"/>
    <property type="match status" value="1"/>
</dbReference>
<dbReference type="GO" id="GO:0003723">
    <property type="term" value="F:RNA binding"/>
    <property type="evidence" value="ECO:0007669"/>
    <property type="project" value="InterPro"/>
</dbReference>